<evidence type="ECO:0000256" key="2">
    <source>
        <dbReference type="ARBA" id="ARBA00022801"/>
    </source>
</evidence>
<dbReference type="OrthoDB" id="2320933at2759"/>
<dbReference type="GO" id="GO:0005524">
    <property type="term" value="F:ATP binding"/>
    <property type="evidence" value="ECO:0007669"/>
    <property type="project" value="UniProtKB-KW"/>
</dbReference>
<sequence length="198" mass="22819">MKTLNAQFLNDDEKLVLGYLGITEEFLGKKASQYVVKQTVDTRTLTRFYVTLILYDLWKNNSIYDVARYWQIPRGTIQYLYSQAGQCATSILYFTKVFDNLWPYQDLLPTFIRRLTFCTSLEILPLMEIHGIKQGRALQLARAGYKTLKSLARANVNELMKDIPHLPHKVALTIIKNAAILLKQQIEDLKDQAAELEG</sequence>
<proteinExistence type="predicted"/>
<evidence type="ECO:0000313" key="7">
    <source>
        <dbReference type="EMBL" id="CAF3685503.1"/>
    </source>
</evidence>
<evidence type="ECO:0000256" key="4">
    <source>
        <dbReference type="ARBA" id="ARBA00022840"/>
    </source>
</evidence>
<organism evidence="6 8">
    <name type="scientific">Didymodactylos carnosus</name>
    <dbReference type="NCBI Taxonomy" id="1234261"/>
    <lineage>
        <taxon>Eukaryota</taxon>
        <taxon>Metazoa</taxon>
        <taxon>Spiralia</taxon>
        <taxon>Gnathifera</taxon>
        <taxon>Rotifera</taxon>
        <taxon>Eurotatoria</taxon>
        <taxon>Bdelloidea</taxon>
        <taxon>Philodinida</taxon>
        <taxon>Philodinidae</taxon>
        <taxon>Didymodactylos</taxon>
    </lineage>
</organism>
<evidence type="ECO:0000259" key="5">
    <source>
        <dbReference type="Pfam" id="PF21099"/>
    </source>
</evidence>
<dbReference type="SUPFAM" id="SSF158702">
    <property type="entry name" value="Sec63 N-terminal domain-like"/>
    <property type="match status" value="1"/>
</dbReference>
<dbReference type="Proteomes" id="UP000663829">
    <property type="component" value="Unassembled WGS sequence"/>
</dbReference>
<dbReference type="Gene3D" id="1.10.150.20">
    <property type="entry name" value="5' to 3' exonuclease, C-terminal subdomain"/>
    <property type="match status" value="1"/>
</dbReference>
<keyword evidence="3" id="KW-0347">Helicase</keyword>
<keyword evidence="2" id="KW-0378">Hydrolase</keyword>
<evidence type="ECO:0000313" key="8">
    <source>
        <dbReference type="Proteomes" id="UP000663829"/>
    </source>
</evidence>
<dbReference type="PANTHER" id="PTHR47961">
    <property type="entry name" value="DNA POLYMERASE THETA, PUTATIVE (AFU_ORTHOLOGUE AFUA_1G05260)-RELATED"/>
    <property type="match status" value="1"/>
</dbReference>
<dbReference type="Proteomes" id="UP000681722">
    <property type="component" value="Unassembled WGS sequence"/>
</dbReference>
<keyword evidence="8" id="KW-1185">Reference proteome</keyword>
<gene>
    <name evidence="6" type="ORF">GPM918_LOCUS8755</name>
    <name evidence="7" type="ORF">SRO942_LOCUS8757</name>
</gene>
<dbReference type="PANTHER" id="PTHR47961:SF12">
    <property type="entry name" value="HELICASE POLQ-LIKE"/>
    <property type="match status" value="1"/>
</dbReference>
<protein>
    <recommendedName>
        <fullName evidence="5">POLQ-like helical domain-containing protein</fullName>
    </recommendedName>
</protein>
<evidence type="ECO:0000256" key="3">
    <source>
        <dbReference type="ARBA" id="ARBA00022806"/>
    </source>
</evidence>
<dbReference type="Gene3D" id="1.10.3380.20">
    <property type="match status" value="1"/>
</dbReference>
<dbReference type="GO" id="GO:0004386">
    <property type="term" value="F:helicase activity"/>
    <property type="evidence" value="ECO:0007669"/>
    <property type="project" value="UniProtKB-KW"/>
</dbReference>
<evidence type="ECO:0000256" key="1">
    <source>
        <dbReference type="ARBA" id="ARBA00022741"/>
    </source>
</evidence>
<dbReference type="InterPro" id="IPR050474">
    <property type="entry name" value="Hel308_SKI2-like"/>
</dbReference>
<feature type="domain" description="POLQ-like helical" evidence="5">
    <location>
        <begin position="7"/>
        <end position="98"/>
    </location>
</feature>
<keyword evidence="1" id="KW-0547">Nucleotide-binding</keyword>
<accession>A0A813ZS56</accession>
<comment type="caution">
    <text evidence="6">The sequence shown here is derived from an EMBL/GenBank/DDBJ whole genome shotgun (WGS) entry which is preliminary data.</text>
</comment>
<evidence type="ECO:0000313" key="6">
    <source>
        <dbReference type="EMBL" id="CAF0903342.1"/>
    </source>
</evidence>
<name>A0A813ZS56_9BILA</name>
<dbReference type="GO" id="GO:0016787">
    <property type="term" value="F:hydrolase activity"/>
    <property type="evidence" value="ECO:0007669"/>
    <property type="project" value="UniProtKB-KW"/>
</dbReference>
<reference evidence="6" key="1">
    <citation type="submission" date="2021-02" db="EMBL/GenBank/DDBJ databases">
        <authorList>
            <person name="Nowell W R."/>
        </authorList>
    </citation>
    <scope>NUCLEOTIDE SEQUENCE</scope>
</reference>
<keyword evidence="4" id="KW-0067">ATP-binding</keyword>
<dbReference type="EMBL" id="CAJOBC010001561">
    <property type="protein sequence ID" value="CAF3685503.1"/>
    <property type="molecule type" value="Genomic_DNA"/>
</dbReference>
<dbReference type="AlphaFoldDB" id="A0A813ZS56"/>
<dbReference type="InterPro" id="IPR048960">
    <property type="entry name" value="POLQ-like_helical"/>
</dbReference>
<dbReference type="Pfam" id="PF21099">
    <property type="entry name" value="POLQ_helical"/>
    <property type="match status" value="1"/>
</dbReference>
<dbReference type="EMBL" id="CAJNOQ010001561">
    <property type="protein sequence ID" value="CAF0903342.1"/>
    <property type="molecule type" value="Genomic_DNA"/>
</dbReference>